<evidence type="ECO:0000256" key="1">
    <source>
        <dbReference type="ARBA" id="ARBA00005189"/>
    </source>
</evidence>
<evidence type="ECO:0000313" key="7">
    <source>
        <dbReference type="Proteomes" id="UP001628220"/>
    </source>
</evidence>
<dbReference type="EMBL" id="BAAFSF010000001">
    <property type="protein sequence ID" value="GAB1251320.1"/>
    <property type="molecule type" value="Genomic_DNA"/>
</dbReference>
<sequence>METIIQPIEKSLLRSELTENLFMRKTNRGNNDIYIFSAHEAPNAMREVGRLREVSFRASGGGSGKACDIDEFDTLEGGYKQLIVWNPELEEIIGGYRFIHGADVVSNPKGTDILATSHMFDYSEKFVTDILPSTIELGRSFVAPSFQSSGLSSQTIFALDNLWDGLGGLTVIYPDINYFFGKVTMYADYNRRARNLILFFMDKYFHDDSNLVCPKQPVPIEGNLDEIREIFSGDNVKEDYRILKNEVRKLGINIPPLFSAYLSLSPMLLLLGTAVNYEFSNVEETSILIRIDEILDEKKLRHIESFRKQLAEGKRN</sequence>
<dbReference type="PANTHER" id="PTHR37323">
    <property type="entry name" value="GCN5-RELATED N-ACETYLTRANSFERASE"/>
    <property type="match status" value="1"/>
</dbReference>
<dbReference type="SUPFAM" id="SSF55729">
    <property type="entry name" value="Acyl-CoA N-acyltransferases (Nat)"/>
    <property type="match status" value="1"/>
</dbReference>
<dbReference type="InterPro" id="IPR052351">
    <property type="entry name" value="Ornithine_N-alpha-AT"/>
</dbReference>
<gene>
    <name evidence="6" type="ORF">Tsumi_04240</name>
</gene>
<dbReference type="RefSeq" id="WP_411915133.1">
    <property type="nucleotide sequence ID" value="NZ_BAAFSF010000001.1"/>
</dbReference>
<organism evidence="6 7">
    <name type="scientific">Porphyromonas miyakawae</name>
    <dbReference type="NCBI Taxonomy" id="3137470"/>
    <lineage>
        <taxon>Bacteria</taxon>
        <taxon>Pseudomonadati</taxon>
        <taxon>Bacteroidota</taxon>
        <taxon>Bacteroidia</taxon>
        <taxon>Bacteroidales</taxon>
        <taxon>Porphyromonadaceae</taxon>
        <taxon>Porphyromonas</taxon>
    </lineage>
</organism>
<keyword evidence="7" id="KW-1185">Reference proteome</keyword>
<dbReference type="Pfam" id="PF13444">
    <property type="entry name" value="Acetyltransf_5"/>
    <property type="match status" value="1"/>
</dbReference>
<dbReference type="InterPro" id="IPR016181">
    <property type="entry name" value="Acyl_CoA_acyltransferase"/>
</dbReference>
<protein>
    <submittedName>
        <fullName evidence="6">GNAT family N-acetyltransferase</fullName>
    </submittedName>
</protein>
<keyword evidence="2" id="KW-0444">Lipid biosynthesis</keyword>
<keyword evidence="5" id="KW-0012">Acyltransferase</keyword>
<dbReference type="Proteomes" id="UP001628220">
    <property type="component" value="Unassembled WGS sequence"/>
</dbReference>
<evidence type="ECO:0000256" key="3">
    <source>
        <dbReference type="ARBA" id="ARBA00022679"/>
    </source>
</evidence>
<evidence type="ECO:0000256" key="4">
    <source>
        <dbReference type="ARBA" id="ARBA00023098"/>
    </source>
</evidence>
<comment type="pathway">
    <text evidence="1">Lipid metabolism.</text>
</comment>
<evidence type="ECO:0000313" key="6">
    <source>
        <dbReference type="EMBL" id="GAB1251320.1"/>
    </source>
</evidence>
<keyword evidence="4" id="KW-0443">Lipid metabolism</keyword>
<keyword evidence="3" id="KW-0808">Transferase</keyword>
<accession>A0ABQ0E0T1</accession>
<evidence type="ECO:0000256" key="5">
    <source>
        <dbReference type="ARBA" id="ARBA00023315"/>
    </source>
</evidence>
<name>A0ABQ0E0T1_9PORP</name>
<dbReference type="PANTHER" id="PTHR37323:SF1">
    <property type="entry name" value="L-ORNITHINE N(ALPHA)-ACYLTRANSFERASE"/>
    <property type="match status" value="1"/>
</dbReference>
<reference evidence="6 7" key="1">
    <citation type="journal article" date="2025" name="Int. J. Syst. Evol. Microbiol.">
        <title>Desulfovibrio falkowii sp. nov., Porphyromonas miyakawae sp. nov., Mediterraneibacter flintii sp. nov. and Owariibacterium komagatae gen. nov., sp. nov., isolated from human faeces.</title>
        <authorList>
            <person name="Hamaguchi T."/>
            <person name="Ohara M."/>
            <person name="Hisatomi A."/>
            <person name="Sekiguchi K."/>
            <person name="Takeda J.I."/>
            <person name="Ueyama J."/>
            <person name="Ito M."/>
            <person name="Nishiwaki H."/>
            <person name="Ogi T."/>
            <person name="Hirayama M."/>
            <person name="Ohkuma M."/>
            <person name="Sakamoto M."/>
            <person name="Ohno K."/>
        </authorList>
    </citation>
    <scope>NUCLEOTIDE SEQUENCE [LARGE SCALE GENOMIC DNA]</scope>
    <source>
        <strain evidence="6 7">13CB11C</strain>
    </source>
</reference>
<comment type="caution">
    <text evidence="6">The sequence shown here is derived from an EMBL/GenBank/DDBJ whole genome shotgun (WGS) entry which is preliminary data.</text>
</comment>
<proteinExistence type="predicted"/>
<evidence type="ECO:0000256" key="2">
    <source>
        <dbReference type="ARBA" id="ARBA00022516"/>
    </source>
</evidence>